<protein>
    <submittedName>
        <fullName evidence="1">Uncharacterized protein</fullName>
    </submittedName>
</protein>
<comment type="caution">
    <text evidence="1">The sequence shown here is derived from an EMBL/GenBank/DDBJ whole genome shotgun (WGS) entry which is preliminary data.</text>
</comment>
<organism evidence="1 2">
    <name type="scientific">Paraburkholderia phymatum</name>
    <dbReference type="NCBI Taxonomy" id="148447"/>
    <lineage>
        <taxon>Bacteria</taxon>
        <taxon>Pseudomonadati</taxon>
        <taxon>Pseudomonadota</taxon>
        <taxon>Betaproteobacteria</taxon>
        <taxon>Burkholderiales</taxon>
        <taxon>Burkholderiaceae</taxon>
        <taxon>Paraburkholderia</taxon>
    </lineage>
</organism>
<sequence>MSDLADVNDGLVSLLASTIYPNGTGQPSAAGVPVRVYAGWPEAAQLDTDLLAGTAHISVFNRESKNSTRYQLAQVDPVITPPTLTLAINGRTVTVGGTVQTGVNTAVIVGTNAFVYQTVAGDTLNSIATNIAALINATYAGTTASGAVITLPAGPAINAARVGGSASQSIEVGRVEQIFQITVWSNTPANRKAIASLIVPAIMQNHFLTLADGSAARLILKGQRDDDVPQKELLYRRDIMVTVEYAETASVTATQVVDIVENIAVGVNGYNGGTYPNTTTVNI</sequence>
<reference evidence="1" key="1">
    <citation type="submission" date="2024-07" db="EMBL/GenBank/DDBJ databases">
        <title>A survey of Mimosa microsymbionts across Brazilian biomes reveals a high diversity of Paraburkholderia nodulating endemic species, but also that Cupriavidus is common as a symbiont of widespread species.</title>
        <authorList>
            <person name="Rouws L."/>
            <person name="Barauna A."/>
            <person name="Beukes C."/>
            <person name="Rouws J.R.C."/>
            <person name="De Faria S.M."/>
            <person name="Gross E."/>
            <person name="Bueno Dos Reis Junior F."/>
            <person name="Simon M.F."/>
            <person name="Maluk M."/>
            <person name="Odee D.W."/>
            <person name="Kenicer G."/>
            <person name="Young J.P.W."/>
            <person name="Reis V.M."/>
            <person name="Zilli J."/>
            <person name="James E.K."/>
        </authorList>
    </citation>
    <scope>NUCLEOTIDE SEQUENCE</scope>
    <source>
        <strain evidence="1">EG181B</strain>
    </source>
</reference>
<gene>
    <name evidence="1" type="ORF">AB4Y32_15980</name>
</gene>
<dbReference type="Proteomes" id="UP001558850">
    <property type="component" value="Unassembled WGS sequence"/>
</dbReference>
<proteinExistence type="predicted"/>
<name>A0ACC6U199_9BURK</name>
<accession>A0ACC6U199</accession>
<keyword evidence="2" id="KW-1185">Reference proteome</keyword>
<dbReference type="EMBL" id="JBFRCH010000007">
    <property type="protein sequence ID" value="MEX3933275.1"/>
    <property type="molecule type" value="Genomic_DNA"/>
</dbReference>
<evidence type="ECO:0000313" key="1">
    <source>
        <dbReference type="EMBL" id="MEX3933275.1"/>
    </source>
</evidence>
<evidence type="ECO:0000313" key="2">
    <source>
        <dbReference type="Proteomes" id="UP001558850"/>
    </source>
</evidence>